<gene>
    <name evidence="3" type="ORF">DTPHA_602654</name>
    <name evidence="2" type="ORF">FCF09_14440</name>
</gene>
<dbReference type="AlphaFoldDB" id="A0A229NL33"/>
<proteinExistence type="predicted"/>
<reference evidence="2" key="2">
    <citation type="journal article" date="2020" name="J. Antimicrob. Chemother.">
        <title>Tandem amplification of the vanM gene cluster drives vancomycin resistance in vancomycin-variable enterococci.</title>
        <authorList>
            <person name="Sun L."/>
            <person name="Chen Y."/>
            <person name="Hua X."/>
            <person name="Chen Y."/>
            <person name="Hong J."/>
            <person name="Wu X."/>
            <person name="Jiang Y."/>
            <person name="van Schaik W."/>
            <person name="Qu T."/>
            <person name="Yu Y."/>
        </authorList>
    </citation>
    <scope>NUCLEOTIDE SEQUENCE [LARGE SCALE GENOMIC DNA]</scope>
    <source>
        <strain evidence="2">ZY2</strain>
        <plasmid evidence="2">pZY2</plasmid>
    </source>
</reference>
<evidence type="ECO:0000313" key="3">
    <source>
        <dbReference type="EMBL" id="SAM52992.1"/>
    </source>
</evidence>
<dbReference type="EMBL" id="FKLM01000071">
    <property type="protein sequence ID" value="SAM52992.1"/>
    <property type="molecule type" value="Genomic_DNA"/>
</dbReference>
<evidence type="ECO:0000256" key="1">
    <source>
        <dbReference type="SAM" id="Phobius"/>
    </source>
</evidence>
<dbReference type="Proteomes" id="UP000183509">
    <property type="component" value="Unassembled WGS sequence"/>
</dbReference>
<evidence type="ECO:0000313" key="4">
    <source>
        <dbReference type="Proteomes" id="UP000183509"/>
    </source>
</evidence>
<feature type="transmembrane region" description="Helical" evidence="1">
    <location>
        <begin position="6"/>
        <end position="26"/>
    </location>
</feature>
<dbReference type="GeneID" id="66455830"/>
<dbReference type="EMBL" id="CP039730">
    <property type="protein sequence ID" value="QHT44877.1"/>
    <property type="molecule type" value="Genomic_DNA"/>
</dbReference>
<sequence>MINLFLLVTASTLFFTGISLIISYLIYKKAENHTSKAIGLAVSSFLTLLTLFVTLSFSFV</sequence>
<accession>A0A229NL33</accession>
<feature type="transmembrane region" description="Helical" evidence="1">
    <location>
        <begin position="38"/>
        <end position="59"/>
    </location>
</feature>
<keyword evidence="1" id="KW-0472">Membrane</keyword>
<protein>
    <submittedName>
        <fullName evidence="2">Cation:proton antiporter</fullName>
    </submittedName>
</protein>
<keyword evidence="1" id="KW-1133">Transmembrane helix</keyword>
<name>A0A229NL33_ENTFC</name>
<dbReference type="RefSeq" id="WP_002347537.1">
    <property type="nucleotide sequence ID" value="NZ_AP022343.1"/>
</dbReference>
<keyword evidence="2" id="KW-0614">Plasmid</keyword>
<reference evidence="3 4" key="1">
    <citation type="submission" date="2016-04" db="EMBL/GenBank/DDBJ databases">
        <authorList>
            <person name="Millard A."/>
        </authorList>
    </citation>
    <scope>NUCLEOTIDE SEQUENCE [LARGE SCALE GENOMIC DNA]</scope>
    <source>
        <strain evidence="3">Isolate 22</strain>
    </source>
</reference>
<evidence type="ECO:0000313" key="2">
    <source>
        <dbReference type="EMBL" id="QHT44877.1"/>
    </source>
</evidence>
<organism evidence="2">
    <name type="scientific">Enterococcus faecium</name>
    <name type="common">Streptococcus faecium</name>
    <dbReference type="NCBI Taxonomy" id="1352"/>
    <lineage>
        <taxon>Bacteria</taxon>
        <taxon>Bacillati</taxon>
        <taxon>Bacillota</taxon>
        <taxon>Bacilli</taxon>
        <taxon>Lactobacillales</taxon>
        <taxon>Enterococcaceae</taxon>
        <taxon>Enterococcus</taxon>
    </lineage>
</organism>
<keyword evidence="1" id="KW-0812">Transmembrane</keyword>
<geneLocation type="plasmid" evidence="2">
    <name>pZY2</name>
</geneLocation>